<accession>A0AA88Y6T3</accession>
<sequence length="129" mass="14530">MVISPRDPHRISMTPDGNISVSFLGKNNKRQLMIMDQQGIPLKVYRGGDNVESNTFYPLGTVCDRYGHIIVTDWNNDSVHLLDKNGNLMQYLLTENDEFSSPSALALDRAGNVWIGNAVGRIRVYQYLS</sequence>
<organism evidence="1 2">
    <name type="scientific">Pinctada imbricata</name>
    <name type="common">Atlantic pearl-oyster</name>
    <name type="synonym">Pinctada martensii</name>
    <dbReference type="NCBI Taxonomy" id="66713"/>
    <lineage>
        <taxon>Eukaryota</taxon>
        <taxon>Metazoa</taxon>
        <taxon>Spiralia</taxon>
        <taxon>Lophotrochozoa</taxon>
        <taxon>Mollusca</taxon>
        <taxon>Bivalvia</taxon>
        <taxon>Autobranchia</taxon>
        <taxon>Pteriomorphia</taxon>
        <taxon>Pterioida</taxon>
        <taxon>Pterioidea</taxon>
        <taxon>Pteriidae</taxon>
        <taxon>Pinctada</taxon>
    </lineage>
</organism>
<dbReference type="EMBL" id="VSWD01000006">
    <property type="protein sequence ID" value="KAK3099686.1"/>
    <property type="molecule type" value="Genomic_DNA"/>
</dbReference>
<comment type="caution">
    <text evidence="1">The sequence shown here is derived from an EMBL/GenBank/DDBJ whole genome shotgun (WGS) entry which is preliminary data.</text>
</comment>
<reference evidence="1" key="1">
    <citation type="submission" date="2019-08" db="EMBL/GenBank/DDBJ databases">
        <title>The improved chromosome-level genome for the pearl oyster Pinctada fucata martensii using PacBio sequencing and Hi-C.</title>
        <authorList>
            <person name="Zheng Z."/>
        </authorList>
    </citation>
    <scope>NUCLEOTIDE SEQUENCE</scope>
    <source>
        <strain evidence="1">ZZ-2019</strain>
        <tissue evidence="1">Adductor muscle</tissue>
    </source>
</reference>
<keyword evidence="2" id="KW-1185">Reference proteome</keyword>
<gene>
    <name evidence="1" type="ORF">FSP39_008005</name>
</gene>
<proteinExistence type="predicted"/>
<evidence type="ECO:0000313" key="1">
    <source>
        <dbReference type="EMBL" id="KAK3099686.1"/>
    </source>
</evidence>
<dbReference type="Proteomes" id="UP001186944">
    <property type="component" value="Unassembled WGS sequence"/>
</dbReference>
<dbReference type="AlphaFoldDB" id="A0AA88Y6T3"/>
<evidence type="ECO:0000313" key="2">
    <source>
        <dbReference type="Proteomes" id="UP001186944"/>
    </source>
</evidence>
<dbReference type="SUPFAM" id="SSF101898">
    <property type="entry name" value="NHL repeat"/>
    <property type="match status" value="1"/>
</dbReference>
<name>A0AA88Y6T3_PINIB</name>
<dbReference type="Gene3D" id="2.120.10.30">
    <property type="entry name" value="TolB, C-terminal domain"/>
    <property type="match status" value="1"/>
</dbReference>
<dbReference type="InterPro" id="IPR011042">
    <property type="entry name" value="6-blade_b-propeller_TolB-like"/>
</dbReference>
<protein>
    <submittedName>
        <fullName evidence="1">Uncharacterized protein</fullName>
    </submittedName>
</protein>